<dbReference type="AlphaFoldDB" id="A0A921S2I6"/>
<accession>A0A921S2I6</accession>
<dbReference type="KEGG" id="sbi:8055152"/>
<gene>
    <name evidence="1" type="ORF">BDA96_01G313100</name>
</gene>
<dbReference type="EMBL" id="CM027680">
    <property type="protein sequence ID" value="KAG0550130.1"/>
    <property type="molecule type" value="Genomic_DNA"/>
</dbReference>
<name>A0A921S2I6_SORBI</name>
<organism evidence="1 2">
    <name type="scientific">Sorghum bicolor</name>
    <name type="common">Sorghum</name>
    <name type="synonym">Sorghum vulgare</name>
    <dbReference type="NCBI Taxonomy" id="4558"/>
    <lineage>
        <taxon>Eukaryota</taxon>
        <taxon>Viridiplantae</taxon>
        <taxon>Streptophyta</taxon>
        <taxon>Embryophyta</taxon>
        <taxon>Tracheophyta</taxon>
        <taxon>Spermatophyta</taxon>
        <taxon>Magnoliopsida</taxon>
        <taxon>Liliopsida</taxon>
        <taxon>Poales</taxon>
        <taxon>Poaceae</taxon>
        <taxon>PACMAD clade</taxon>
        <taxon>Panicoideae</taxon>
        <taxon>Andropogonodae</taxon>
        <taxon>Andropogoneae</taxon>
        <taxon>Sorghinae</taxon>
        <taxon>Sorghum</taxon>
    </lineage>
</organism>
<sequence length="176" mass="18859">MVKIAEVEEQRDAGSDDDCCEISLEEFAKKVSLKEDGDVILIAAKGKIVKVEADQLEDSTKAYGDYDTKAESSGCRGQQGAAGDCVDNPYKIDEDEMGLLKVKVEDMFVIGKPSGGGDKNGRSCNAANVIPGVLVPVVKCEPVVLVTMALKLPKTLHLTTAMRGGYLTRTMTRTSL</sequence>
<proteinExistence type="predicted"/>
<reference evidence="1" key="2">
    <citation type="submission" date="2020-10" db="EMBL/GenBank/DDBJ databases">
        <authorList>
            <person name="Cooper E.A."/>
            <person name="Brenton Z.W."/>
            <person name="Flinn B.S."/>
            <person name="Jenkins J."/>
            <person name="Shu S."/>
            <person name="Flowers D."/>
            <person name="Luo F."/>
            <person name="Wang Y."/>
            <person name="Xia P."/>
            <person name="Barry K."/>
            <person name="Daum C."/>
            <person name="Lipzen A."/>
            <person name="Yoshinaga Y."/>
            <person name="Schmutz J."/>
            <person name="Saski C."/>
            <person name="Vermerris W."/>
            <person name="Kresovich S."/>
        </authorList>
    </citation>
    <scope>NUCLEOTIDE SEQUENCE</scope>
</reference>
<reference evidence="1" key="1">
    <citation type="journal article" date="2019" name="BMC Genomics">
        <title>A new reference genome for Sorghum bicolor reveals high levels of sequence similarity between sweet and grain genotypes: implications for the genetics of sugar metabolism.</title>
        <authorList>
            <person name="Cooper E.A."/>
            <person name="Brenton Z.W."/>
            <person name="Flinn B.S."/>
            <person name="Jenkins J."/>
            <person name="Shu S."/>
            <person name="Flowers D."/>
            <person name="Luo F."/>
            <person name="Wang Y."/>
            <person name="Xia P."/>
            <person name="Barry K."/>
            <person name="Daum C."/>
            <person name="Lipzen A."/>
            <person name="Yoshinaga Y."/>
            <person name="Schmutz J."/>
            <person name="Saski C."/>
            <person name="Vermerris W."/>
            <person name="Kresovich S."/>
        </authorList>
    </citation>
    <scope>NUCLEOTIDE SEQUENCE</scope>
</reference>
<dbReference type="OrthoDB" id="671951at2759"/>
<evidence type="ECO:0000313" key="2">
    <source>
        <dbReference type="Proteomes" id="UP000807115"/>
    </source>
</evidence>
<evidence type="ECO:0000313" key="1">
    <source>
        <dbReference type="EMBL" id="KAG0550130.1"/>
    </source>
</evidence>
<comment type="caution">
    <text evidence="1">The sequence shown here is derived from an EMBL/GenBank/DDBJ whole genome shotgun (WGS) entry which is preliminary data.</text>
</comment>
<protein>
    <submittedName>
        <fullName evidence="1">Uncharacterized protein</fullName>
    </submittedName>
</protein>
<dbReference type="Proteomes" id="UP000807115">
    <property type="component" value="Chromosome 1"/>
</dbReference>